<dbReference type="PANTHER" id="PTHR42978">
    <property type="entry name" value="QUORUM-QUENCHING LACTONASE YTNP-RELATED-RELATED"/>
    <property type="match status" value="1"/>
</dbReference>
<keyword evidence="2" id="KW-0479">Metal-binding</keyword>
<accession>A0A0E3ZRU6</accession>
<comment type="similarity">
    <text evidence="1">Belongs to the metallo-beta-lactamase superfamily.</text>
</comment>
<dbReference type="EMBL" id="CP010429">
    <property type="protein sequence ID" value="AKD53964.1"/>
    <property type="molecule type" value="Genomic_DNA"/>
</dbReference>
<keyword evidence="3" id="KW-0378">Hydrolase</keyword>
<dbReference type="PANTHER" id="PTHR42978:SF6">
    <property type="entry name" value="QUORUM-QUENCHING LACTONASE YTNP-RELATED"/>
    <property type="match status" value="1"/>
</dbReference>
<dbReference type="Proteomes" id="UP000033054">
    <property type="component" value="Chromosome"/>
</dbReference>
<dbReference type="STRING" id="1379870.SD10_02625"/>
<evidence type="ECO:0000256" key="4">
    <source>
        <dbReference type="ARBA" id="ARBA00022833"/>
    </source>
</evidence>
<dbReference type="SUPFAM" id="SSF56281">
    <property type="entry name" value="Metallo-hydrolase/oxidoreductase"/>
    <property type="match status" value="1"/>
</dbReference>
<feature type="domain" description="Metallo-beta-lactamase" evidence="5">
    <location>
        <begin position="42"/>
        <end position="258"/>
    </location>
</feature>
<dbReference type="Pfam" id="PF00753">
    <property type="entry name" value="Lactamase_B"/>
    <property type="match status" value="1"/>
</dbReference>
<protein>
    <submittedName>
        <fullName evidence="6">Beta-lactamase</fullName>
    </submittedName>
</protein>
<dbReference type="GO" id="GO:0016787">
    <property type="term" value="F:hydrolase activity"/>
    <property type="evidence" value="ECO:0007669"/>
    <property type="project" value="UniProtKB-KW"/>
</dbReference>
<keyword evidence="4" id="KW-0862">Zinc</keyword>
<dbReference type="KEGG" id="srd:SD10_02625"/>
<evidence type="ECO:0000256" key="2">
    <source>
        <dbReference type="ARBA" id="ARBA00022723"/>
    </source>
</evidence>
<dbReference type="HOGENOM" id="CLU_056519_2_0_10"/>
<proteinExistence type="inferred from homology"/>
<dbReference type="AlphaFoldDB" id="A0A0E3ZRU6"/>
<dbReference type="OrthoDB" id="9802897at2"/>
<gene>
    <name evidence="6" type="ORF">SD10_02625</name>
</gene>
<dbReference type="InterPro" id="IPR051013">
    <property type="entry name" value="MBL_superfamily_lactonases"/>
</dbReference>
<dbReference type="CDD" id="cd16281">
    <property type="entry name" value="metallo-hydrolase-like_MBL-fold"/>
    <property type="match status" value="1"/>
</dbReference>
<evidence type="ECO:0000259" key="5">
    <source>
        <dbReference type="SMART" id="SM00849"/>
    </source>
</evidence>
<evidence type="ECO:0000256" key="1">
    <source>
        <dbReference type="ARBA" id="ARBA00007749"/>
    </source>
</evidence>
<dbReference type="GO" id="GO:0046872">
    <property type="term" value="F:metal ion binding"/>
    <property type="evidence" value="ECO:0007669"/>
    <property type="project" value="UniProtKB-KW"/>
</dbReference>
<evidence type="ECO:0000256" key="3">
    <source>
        <dbReference type="ARBA" id="ARBA00022801"/>
    </source>
</evidence>
<sequence length="287" mass="32251">MLIKPLDTGLFKLDGGAMFGVVPKSIWQKQSPADERNLCNWAMRCLLVEEGNRLMLVDTGAGDKQDAKFFAYYDLPNGKTLVGAVEQAGYSINDITDVLLTHLHFDHAGGAVQYTDASRTKLEATFPRASYWSHSGQWDWATNPNPRERATYLRENFMPLHENDQLRFIDQEDLAIPGVDLLYVDGHTEKMTLPTFQVTGRTGQRRTVAFCADLIPSVAHIPVPYVMGYDVRPLLTLNEKTEFLNRAVAEDWVLVFDHDPTVEAATLERTDKGVRVKDTGTLAEFLS</sequence>
<dbReference type="RefSeq" id="WP_046375559.1">
    <property type="nucleotide sequence ID" value="NZ_CP010429.1"/>
</dbReference>
<keyword evidence="7" id="KW-1185">Reference proteome</keyword>
<dbReference type="PATRIC" id="fig|1379870.5.peg.582"/>
<evidence type="ECO:0000313" key="7">
    <source>
        <dbReference type="Proteomes" id="UP000033054"/>
    </source>
</evidence>
<reference evidence="6 7" key="1">
    <citation type="journal article" date="2014" name="Curr. Microbiol.">
        <title>Spirosoma radiotolerans sp. nov., a gamma-radiation-resistant bacterium isolated from gamma ray-irradiated soil.</title>
        <authorList>
            <person name="Lee J.J."/>
            <person name="Srinivasan S."/>
            <person name="Lim S."/>
            <person name="Joe M."/>
            <person name="Im S."/>
            <person name="Bae S.I."/>
            <person name="Park K.R."/>
            <person name="Han J.H."/>
            <person name="Park S.H."/>
            <person name="Joo B.M."/>
            <person name="Park S.J."/>
            <person name="Kim M.K."/>
        </authorList>
    </citation>
    <scope>NUCLEOTIDE SEQUENCE [LARGE SCALE GENOMIC DNA]</scope>
    <source>
        <strain evidence="6 7">DG5A</strain>
    </source>
</reference>
<organism evidence="6 7">
    <name type="scientific">Spirosoma radiotolerans</name>
    <dbReference type="NCBI Taxonomy" id="1379870"/>
    <lineage>
        <taxon>Bacteria</taxon>
        <taxon>Pseudomonadati</taxon>
        <taxon>Bacteroidota</taxon>
        <taxon>Cytophagia</taxon>
        <taxon>Cytophagales</taxon>
        <taxon>Cytophagaceae</taxon>
        <taxon>Spirosoma</taxon>
    </lineage>
</organism>
<dbReference type="InterPro" id="IPR001279">
    <property type="entry name" value="Metallo-B-lactamas"/>
</dbReference>
<dbReference type="SMART" id="SM00849">
    <property type="entry name" value="Lactamase_B"/>
    <property type="match status" value="1"/>
</dbReference>
<name>A0A0E3ZRU6_9BACT</name>
<dbReference type="Gene3D" id="3.60.15.10">
    <property type="entry name" value="Ribonuclease Z/Hydroxyacylglutathione hydrolase-like"/>
    <property type="match status" value="1"/>
</dbReference>
<dbReference type="InterPro" id="IPR036866">
    <property type="entry name" value="RibonucZ/Hydroxyglut_hydro"/>
</dbReference>
<evidence type="ECO:0000313" key="6">
    <source>
        <dbReference type="EMBL" id="AKD53964.1"/>
    </source>
</evidence>